<accession>A0A015YDT7</accession>
<reference evidence="1 2" key="1">
    <citation type="submission" date="2014-02" db="EMBL/GenBank/DDBJ databases">
        <authorList>
            <person name="Sears C."/>
            <person name="Carroll K."/>
            <person name="Sack B.R."/>
            <person name="Qadri F."/>
            <person name="Myers L.L."/>
            <person name="Chung G.-T."/>
            <person name="Escheverria P."/>
            <person name="Fraser C.M."/>
            <person name="Sadzewicz L."/>
            <person name="Shefchek K.A."/>
            <person name="Tallon L."/>
            <person name="Das S.P."/>
            <person name="Daugherty S."/>
            <person name="Mongodin E.F."/>
        </authorList>
    </citation>
    <scope>NUCLEOTIDE SEQUENCE [LARGE SCALE GENOMIC DNA]</scope>
    <source>
        <strain evidence="1 2">2-F-2 #4</strain>
    </source>
</reference>
<evidence type="ECO:0000313" key="2">
    <source>
        <dbReference type="Proteomes" id="UP000022272"/>
    </source>
</evidence>
<gene>
    <name evidence="1" type="ORF">M076_2195</name>
</gene>
<protein>
    <submittedName>
        <fullName evidence="1">Uncharacterized protein</fullName>
    </submittedName>
</protein>
<comment type="caution">
    <text evidence="1">The sequence shown here is derived from an EMBL/GenBank/DDBJ whole genome shotgun (WGS) entry which is preliminary data.</text>
</comment>
<dbReference type="EMBL" id="JGDM01000055">
    <property type="protein sequence ID" value="EXZ44605.1"/>
    <property type="molecule type" value="Genomic_DNA"/>
</dbReference>
<sequence>MVKDHKRKYYYLSYEKRFIFIINLVSAKLQNNLKAAKENNNFVY</sequence>
<dbReference type="AlphaFoldDB" id="A0A015YDT7"/>
<organism evidence="1 2">
    <name type="scientific">Bacteroides fragilis str. 2-F-2 #4</name>
    <dbReference type="NCBI Taxonomy" id="1339280"/>
    <lineage>
        <taxon>Bacteria</taxon>
        <taxon>Pseudomonadati</taxon>
        <taxon>Bacteroidota</taxon>
        <taxon>Bacteroidia</taxon>
        <taxon>Bacteroidales</taxon>
        <taxon>Bacteroidaceae</taxon>
        <taxon>Bacteroides</taxon>
    </lineage>
</organism>
<name>A0A015YDT7_BACFG</name>
<evidence type="ECO:0000313" key="1">
    <source>
        <dbReference type="EMBL" id="EXZ44605.1"/>
    </source>
</evidence>
<dbReference type="Proteomes" id="UP000022272">
    <property type="component" value="Unassembled WGS sequence"/>
</dbReference>
<proteinExistence type="predicted"/>
<dbReference type="PATRIC" id="fig|1339280.3.peg.2105"/>